<dbReference type="AlphaFoldDB" id="A0AAD5XL70"/>
<evidence type="ECO:0000256" key="1">
    <source>
        <dbReference type="ARBA" id="ARBA00006795"/>
    </source>
</evidence>
<organism evidence="5 6">
    <name type="scientific">Physocladia obscura</name>
    <dbReference type="NCBI Taxonomy" id="109957"/>
    <lineage>
        <taxon>Eukaryota</taxon>
        <taxon>Fungi</taxon>
        <taxon>Fungi incertae sedis</taxon>
        <taxon>Chytridiomycota</taxon>
        <taxon>Chytridiomycota incertae sedis</taxon>
        <taxon>Chytridiomycetes</taxon>
        <taxon>Chytridiales</taxon>
        <taxon>Chytriomycetaceae</taxon>
        <taxon>Physocladia</taxon>
    </lineage>
</organism>
<reference evidence="5" key="1">
    <citation type="submission" date="2020-05" db="EMBL/GenBank/DDBJ databases">
        <title>Phylogenomic resolution of chytrid fungi.</title>
        <authorList>
            <person name="Stajich J.E."/>
            <person name="Amses K."/>
            <person name="Simmons R."/>
            <person name="Seto K."/>
            <person name="Myers J."/>
            <person name="Bonds A."/>
            <person name="Quandt C.A."/>
            <person name="Barry K."/>
            <person name="Liu P."/>
            <person name="Grigoriev I."/>
            <person name="Longcore J.E."/>
            <person name="James T.Y."/>
        </authorList>
    </citation>
    <scope>NUCLEOTIDE SEQUENCE</scope>
    <source>
        <strain evidence="5">JEL0513</strain>
    </source>
</reference>
<dbReference type="Proteomes" id="UP001211907">
    <property type="component" value="Unassembled WGS sequence"/>
</dbReference>
<feature type="region of interest" description="Disordered" evidence="2">
    <location>
        <begin position="221"/>
        <end position="278"/>
    </location>
</feature>
<proteinExistence type="inferred from homology"/>
<comment type="caution">
    <text evidence="5">The sequence shown here is derived from an EMBL/GenBank/DDBJ whole genome shotgun (WGS) entry which is preliminary data.</text>
</comment>
<feature type="domain" description="Cwf19-like protein C-terminal" evidence="3">
    <location>
        <begin position="613"/>
        <end position="707"/>
    </location>
</feature>
<gene>
    <name evidence="5" type="ORF">HK100_003441</name>
</gene>
<feature type="domain" description="Cwf19-like C-terminal" evidence="4">
    <location>
        <begin position="481"/>
        <end position="604"/>
    </location>
</feature>
<feature type="region of interest" description="Disordered" evidence="2">
    <location>
        <begin position="141"/>
        <end position="171"/>
    </location>
</feature>
<evidence type="ECO:0000259" key="4">
    <source>
        <dbReference type="Pfam" id="PF04677"/>
    </source>
</evidence>
<dbReference type="Pfam" id="PF04677">
    <property type="entry name" value="CwfJ_C_1"/>
    <property type="match status" value="1"/>
</dbReference>
<feature type="region of interest" description="Disordered" evidence="2">
    <location>
        <begin position="1"/>
        <end position="74"/>
    </location>
</feature>
<dbReference type="PANTHER" id="PTHR12072">
    <property type="entry name" value="CWF19, CELL CYCLE CONTROL PROTEIN"/>
    <property type="match status" value="1"/>
</dbReference>
<evidence type="ECO:0008006" key="7">
    <source>
        <dbReference type="Google" id="ProtNLM"/>
    </source>
</evidence>
<dbReference type="InterPro" id="IPR040194">
    <property type="entry name" value="Cwf19-like"/>
</dbReference>
<name>A0AAD5XL70_9FUNG</name>
<evidence type="ECO:0000313" key="6">
    <source>
        <dbReference type="Proteomes" id="UP001211907"/>
    </source>
</evidence>
<dbReference type="GO" id="GO:0071014">
    <property type="term" value="C:post-mRNA release spliceosomal complex"/>
    <property type="evidence" value="ECO:0007669"/>
    <property type="project" value="TreeGrafter"/>
</dbReference>
<evidence type="ECO:0000259" key="3">
    <source>
        <dbReference type="Pfam" id="PF04676"/>
    </source>
</evidence>
<dbReference type="EMBL" id="JADGJH010000186">
    <property type="protein sequence ID" value="KAJ3134678.1"/>
    <property type="molecule type" value="Genomic_DNA"/>
</dbReference>
<evidence type="ECO:0000256" key="2">
    <source>
        <dbReference type="SAM" id="MobiDB-lite"/>
    </source>
</evidence>
<keyword evidence="6" id="KW-1185">Reference proteome</keyword>
<dbReference type="Pfam" id="PF04676">
    <property type="entry name" value="CwfJ_C_2"/>
    <property type="match status" value="1"/>
</dbReference>
<dbReference type="PANTHER" id="PTHR12072:SF5">
    <property type="entry name" value="CWF19-LIKE PROTEIN 2"/>
    <property type="match status" value="1"/>
</dbReference>
<accession>A0AAD5XL70</accession>
<dbReference type="GO" id="GO:0000398">
    <property type="term" value="P:mRNA splicing, via spliceosome"/>
    <property type="evidence" value="ECO:0007669"/>
    <property type="project" value="TreeGrafter"/>
</dbReference>
<feature type="compositionally biased region" description="Low complexity" evidence="2">
    <location>
        <begin position="52"/>
        <end position="64"/>
    </location>
</feature>
<sequence length="711" mass="81041">MNRDMKTKKEKRKHKKSSKEKKSKRSEHRDSSPSIDDDNASIRSNSDDEWFEAPPVSVASESVSTLTNRATEGNIISAESAVRDSWMQGSLGDVQEKTDPLALFGLRVVPKDATKKETDADCERKRKDAIRRERELNKDFFASDFGAPARGGESSSNHSNPPKKKEVVFGDSKSSWRMMRLKRLQEAAEEDGRDIEELAIERWGSIKELEQLIHERDHLDRKVGKSSMSKHSRHFAAASTEKYKSSADFKRPKVSDDTQSEDREEKSQTNKSSPMSRIHSRLAGNLIPTAATGGIVVDSIAHERLNEPILSLADLNKMNSRILRNSMMGTEDAELVAKYEREKQRYENSDTGSGNSNKNKTVIVPTINSRGQLQDIGSDVASSKLSFGNAKRKREDLKATYDEKGQRINYPGESETSASIADLLLQEKMSSAANYDAEMANRITKDTTYREDLDYMDEKAEDLAKKTQVSDYAKRQNAIHDYKKANSALEKCLHCFQESTGTPKVTVLATATRIYLALPATTEMVPFHCQIVPIDHTLTSLELDDDDWTEIRNFMKCLIQMNWERGHGCVFMEQVVNFKWHKHTVLECIPIPLGKFEDAPAYFKEAINASEEEWSQHKKVIDTSKNGFRRSLVKNMPYFHVWFEPNKGIGHVIEDSQEWPEWFGREVLASMMDLPPDKWRKPKRATSDDCQRRKASFRAAFDKFDWTKVLE</sequence>
<comment type="similarity">
    <text evidence="1">Belongs to the CWF19 family.</text>
</comment>
<protein>
    <recommendedName>
        <fullName evidence="7">CWF19-like protein 2</fullName>
    </recommendedName>
</protein>
<feature type="compositionally biased region" description="Basic residues" evidence="2">
    <location>
        <begin position="8"/>
        <end position="26"/>
    </location>
</feature>
<dbReference type="InterPro" id="IPR006768">
    <property type="entry name" value="Cwf19-like_C_dom-1"/>
</dbReference>
<feature type="compositionally biased region" description="Basic and acidic residues" evidence="2">
    <location>
        <begin position="241"/>
        <end position="268"/>
    </location>
</feature>
<evidence type="ECO:0000313" key="5">
    <source>
        <dbReference type="EMBL" id="KAJ3134678.1"/>
    </source>
</evidence>
<dbReference type="InterPro" id="IPR006767">
    <property type="entry name" value="Cwf19-like_C_dom-2"/>
</dbReference>